<evidence type="ECO:0000313" key="10">
    <source>
        <dbReference type="Proteomes" id="UP000605986"/>
    </source>
</evidence>
<dbReference type="SUPFAM" id="SSF51419">
    <property type="entry name" value="PLP-binding barrel"/>
    <property type="match status" value="1"/>
</dbReference>
<dbReference type="AlphaFoldDB" id="A0A8H4NHC7"/>
<comment type="cofactor">
    <cofactor evidence="1">
        <name>pyridoxal 5'-phosphate</name>
        <dbReference type="ChEBI" id="CHEBI:597326"/>
    </cofactor>
</comment>
<dbReference type="GO" id="GO:0004586">
    <property type="term" value="F:ornithine decarboxylase activity"/>
    <property type="evidence" value="ECO:0007669"/>
    <property type="project" value="TreeGrafter"/>
</dbReference>
<dbReference type="Proteomes" id="UP000605986">
    <property type="component" value="Unassembled WGS sequence"/>
</dbReference>
<dbReference type="InterPro" id="IPR022644">
    <property type="entry name" value="De-COase2_N"/>
</dbReference>
<reference evidence="9" key="1">
    <citation type="submission" date="2020-01" db="EMBL/GenBank/DDBJ databases">
        <title>Identification and distribution of gene clusters putatively required for synthesis of sphingolipid metabolism inhibitors in phylogenetically diverse species of the filamentous fungus Fusarium.</title>
        <authorList>
            <person name="Kim H.-S."/>
            <person name="Busman M."/>
            <person name="Brown D.W."/>
            <person name="Divon H."/>
            <person name="Uhlig S."/>
            <person name="Proctor R.H."/>
        </authorList>
    </citation>
    <scope>NUCLEOTIDE SEQUENCE</scope>
    <source>
        <strain evidence="9">NRRL 53441</strain>
    </source>
</reference>
<name>A0A8H4NHC7_9HYPO</name>
<sequence length="360" mass="39609">MFSGKSYCHASNRSTFIHSLGIGFDCASKNEIEQVLRLGTDPKRIIYAHPCKGPSYIRYAKAVGVQRMTFDNLDELYKVKAIFPQANLLLRIATDDATSYNPLSKKFGADLEVVESLLSLARDLSLNIVGVSFHVGSGASDPMVFVKAVKDAYRVFNQASEFGFNLHVLDVGGGFCKDTFKVMSSHLNLELDTYFPPSSGVEIIAEPGRYYVASAFTLATSIVARRTISMTSPTHQQEGHMVYIHDGTYGNFLRVIIDKNMPTARILWANNQILYGAKDADPLPSGQGIMHSIWGPTCDGADRVIKSTNFKIQLNIGDWLYFNAMGAYTSSSVTRFNGFSTSNDIIWVSSEPTISGCLKG</sequence>
<evidence type="ECO:0000256" key="4">
    <source>
        <dbReference type="ARBA" id="ARBA00022793"/>
    </source>
</evidence>
<evidence type="ECO:0000256" key="2">
    <source>
        <dbReference type="ARBA" id="ARBA00008872"/>
    </source>
</evidence>
<comment type="subunit">
    <text evidence="3">Homodimer.</text>
</comment>
<dbReference type="PANTHER" id="PTHR11482">
    <property type="entry name" value="ARGININE/DIAMINOPIMELATE/ORNITHINE DECARBOXYLASE"/>
    <property type="match status" value="1"/>
</dbReference>
<dbReference type="Gene3D" id="3.20.20.10">
    <property type="entry name" value="Alanine racemase"/>
    <property type="match status" value="1"/>
</dbReference>
<dbReference type="InterPro" id="IPR022657">
    <property type="entry name" value="De-COase2_CS"/>
</dbReference>
<gene>
    <name evidence="9" type="ORF">F53441_13610</name>
</gene>
<evidence type="ECO:0000256" key="6">
    <source>
        <dbReference type="ARBA" id="ARBA00022898"/>
    </source>
</evidence>
<keyword evidence="5" id="KW-0702">S-nitrosylation</keyword>
<evidence type="ECO:0000256" key="3">
    <source>
        <dbReference type="ARBA" id="ARBA00011738"/>
    </source>
</evidence>
<dbReference type="GO" id="GO:0005737">
    <property type="term" value="C:cytoplasm"/>
    <property type="evidence" value="ECO:0007669"/>
    <property type="project" value="TreeGrafter"/>
</dbReference>
<comment type="similarity">
    <text evidence="2">Belongs to the Orn/Lys/Arg decarboxylase class-II family.</text>
</comment>
<protein>
    <submittedName>
        <fullName evidence="9">Ornithine decarboxylase</fullName>
    </submittedName>
</protein>
<dbReference type="FunFam" id="3.20.20.10:FF:000005">
    <property type="entry name" value="Ornithine decarboxylase"/>
    <property type="match status" value="1"/>
</dbReference>
<dbReference type="InterPro" id="IPR000183">
    <property type="entry name" value="Orn/DAP/Arg_de-COase"/>
</dbReference>
<dbReference type="Gene3D" id="2.40.37.10">
    <property type="entry name" value="Lyase, Ornithine Decarboxylase, Chain A, domain 1"/>
    <property type="match status" value="1"/>
</dbReference>
<dbReference type="PRINTS" id="PR01179">
    <property type="entry name" value="ODADCRBXLASE"/>
</dbReference>
<dbReference type="OrthoDB" id="5034579at2759"/>
<dbReference type="Pfam" id="PF02784">
    <property type="entry name" value="Orn_Arg_deC_N"/>
    <property type="match status" value="1"/>
</dbReference>
<evidence type="ECO:0000313" key="9">
    <source>
        <dbReference type="EMBL" id="KAF4435060.1"/>
    </source>
</evidence>
<keyword evidence="7" id="KW-0456">Lyase</keyword>
<dbReference type="EMBL" id="JAADJG010000875">
    <property type="protein sequence ID" value="KAF4435060.1"/>
    <property type="molecule type" value="Genomic_DNA"/>
</dbReference>
<accession>A0A8H4NHC7</accession>
<dbReference type="SUPFAM" id="SSF50621">
    <property type="entry name" value="Alanine racemase C-terminal domain-like"/>
    <property type="match status" value="1"/>
</dbReference>
<keyword evidence="6" id="KW-0663">Pyridoxal phosphate</keyword>
<dbReference type="GO" id="GO:0033387">
    <property type="term" value="P:putrescine biosynthetic process from arginine, via ornithine"/>
    <property type="evidence" value="ECO:0007669"/>
    <property type="project" value="TreeGrafter"/>
</dbReference>
<feature type="domain" description="Orn/DAP/Arg decarboxylase 2 N-terminal" evidence="8">
    <location>
        <begin position="16"/>
        <end position="213"/>
    </location>
</feature>
<evidence type="ECO:0000259" key="8">
    <source>
        <dbReference type="Pfam" id="PF02784"/>
    </source>
</evidence>
<organism evidence="9 10">
    <name type="scientific">Fusarium austroafricanum</name>
    <dbReference type="NCBI Taxonomy" id="2364996"/>
    <lineage>
        <taxon>Eukaryota</taxon>
        <taxon>Fungi</taxon>
        <taxon>Dikarya</taxon>
        <taxon>Ascomycota</taxon>
        <taxon>Pezizomycotina</taxon>
        <taxon>Sordariomycetes</taxon>
        <taxon>Hypocreomycetidae</taxon>
        <taxon>Hypocreales</taxon>
        <taxon>Nectriaceae</taxon>
        <taxon>Fusarium</taxon>
        <taxon>Fusarium concolor species complex</taxon>
    </lineage>
</organism>
<dbReference type="PRINTS" id="PR01182">
    <property type="entry name" value="ORNDCRBXLASE"/>
</dbReference>
<proteinExistence type="inferred from homology"/>
<evidence type="ECO:0000256" key="7">
    <source>
        <dbReference type="ARBA" id="ARBA00023239"/>
    </source>
</evidence>
<comment type="caution">
    <text evidence="9">The sequence shown here is derived from an EMBL/GenBank/DDBJ whole genome shotgun (WGS) entry which is preliminary data.</text>
</comment>
<dbReference type="InterPro" id="IPR002433">
    <property type="entry name" value="Orn_de-COase"/>
</dbReference>
<keyword evidence="4" id="KW-0210">Decarboxylase</keyword>
<keyword evidence="10" id="KW-1185">Reference proteome</keyword>
<dbReference type="InterPro" id="IPR029066">
    <property type="entry name" value="PLP-binding_barrel"/>
</dbReference>
<evidence type="ECO:0000256" key="1">
    <source>
        <dbReference type="ARBA" id="ARBA00001933"/>
    </source>
</evidence>
<evidence type="ECO:0000256" key="5">
    <source>
        <dbReference type="ARBA" id="ARBA00022799"/>
    </source>
</evidence>
<dbReference type="PANTHER" id="PTHR11482:SF6">
    <property type="entry name" value="ORNITHINE DECARBOXYLASE 1-RELATED"/>
    <property type="match status" value="1"/>
</dbReference>
<dbReference type="InterPro" id="IPR009006">
    <property type="entry name" value="Ala_racemase/Decarboxylase_C"/>
</dbReference>
<dbReference type="PROSITE" id="PS00879">
    <property type="entry name" value="ODR_DC_2_2"/>
    <property type="match status" value="1"/>
</dbReference>
<dbReference type="CDD" id="cd00622">
    <property type="entry name" value="PLPDE_III_ODC"/>
    <property type="match status" value="1"/>
</dbReference>